<dbReference type="PANTHER" id="PTHR43308">
    <property type="entry name" value="OUTER MEMBRANE PROTEIN ALPHA-RELATED"/>
    <property type="match status" value="1"/>
</dbReference>
<organism evidence="3 4">
    <name type="scientific">Paenibacillus aquistagni</name>
    <dbReference type="NCBI Taxonomy" id="1852522"/>
    <lineage>
        <taxon>Bacteria</taxon>
        <taxon>Bacillati</taxon>
        <taxon>Bacillota</taxon>
        <taxon>Bacilli</taxon>
        <taxon>Bacillales</taxon>
        <taxon>Paenibacillaceae</taxon>
        <taxon>Paenibacillus</taxon>
    </lineage>
</organism>
<proteinExistence type="predicted"/>
<evidence type="ECO:0000259" key="2">
    <source>
        <dbReference type="PROSITE" id="PS51272"/>
    </source>
</evidence>
<keyword evidence="1" id="KW-0732">Signal</keyword>
<dbReference type="AlphaFoldDB" id="A0A1X7KES7"/>
<dbReference type="InterPro" id="IPR051465">
    <property type="entry name" value="Cell_Envelope_Struct_Comp"/>
</dbReference>
<feature type="domain" description="SLH" evidence="2">
    <location>
        <begin position="745"/>
        <end position="808"/>
    </location>
</feature>
<feature type="signal peptide" evidence="1">
    <location>
        <begin position="1"/>
        <end position="21"/>
    </location>
</feature>
<feature type="chain" id="PRO_5013027658" evidence="1">
    <location>
        <begin position="22"/>
        <end position="903"/>
    </location>
</feature>
<keyword evidence="4" id="KW-1185">Reference proteome</keyword>
<feature type="domain" description="SLH" evidence="2">
    <location>
        <begin position="810"/>
        <end position="866"/>
    </location>
</feature>
<reference evidence="3 4" key="1">
    <citation type="submission" date="2017-04" db="EMBL/GenBank/DDBJ databases">
        <authorList>
            <person name="Afonso C.L."/>
            <person name="Miller P.J."/>
            <person name="Scott M.A."/>
            <person name="Spackman E."/>
            <person name="Goraichik I."/>
            <person name="Dimitrov K.M."/>
            <person name="Suarez D.L."/>
            <person name="Swayne D.E."/>
        </authorList>
    </citation>
    <scope>NUCLEOTIDE SEQUENCE [LARGE SCALE GENOMIC DNA]</scope>
    <source>
        <strain evidence="3 4">11</strain>
    </source>
</reference>
<evidence type="ECO:0000313" key="3">
    <source>
        <dbReference type="EMBL" id="SMG39028.1"/>
    </source>
</evidence>
<gene>
    <name evidence="3" type="ORF">SAMN06295960_2348</name>
</gene>
<dbReference type="PANTHER" id="PTHR43308:SF5">
    <property type="entry name" value="S-LAYER PROTEIN _ PEPTIDOGLYCAN ENDO-BETA-N-ACETYLGLUCOSAMINIDASE"/>
    <property type="match status" value="1"/>
</dbReference>
<evidence type="ECO:0000256" key="1">
    <source>
        <dbReference type="SAM" id="SignalP"/>
    </source>
</evidence>
<protein>
    <submittedName>
        <fullName evidence="3">S-layer homology domain-containing protein</fullName>
    </submittedName>
</protein>
<dbReference type="InterPro" id="IPR025883">
    <property type="entry name" value="Cadherin-like_domain"/>
</dbReference>
<dbReference type="PROSITE" id="PS51272">
    <property type="entry name" value="SLH"/>
    <property type="match status" value="3"/>
</dbReference>
<feature type="domain" description="SLH" evidence="2">
    <location>
        <begin position="679"/>
        <end position="744"/>
    </location>
</feature>
<dbReference type="Pfam" id="PF00395">
    <property type="entry name" value="SLH"/>
    <property type="match status" value="3"/>
</dbReference>
<dbReference type="EMBL" id="FXAZ01000002">
    <property type="protein sequence ID" value="SMG39028.1"/>
    <property type="molecule type" value="Genomic_DNA"/>
</dbReference>
<evidence type="ECO:0000313" key="4">
    <source>
        <dbReference type="Proteomes" id="UP000193834"/>
    </source>
</evidence>
<sequence length="903" mass="98493">MIIFMLCSTWIMSAFAPQASANQGVSYIGGKLTDGKQDPLTVELNSHGEVTAYLWQQVHGTTQYQRQHFSTMATNLFLSESDTTTRYYTPTAGGENMQGVVHQLLGEGTLSQPNAEMLEMTWALDQGNVELKLAINYSGNESYYEKRWTIHNKSSDKTYSNLRLIHGGDTLFGGEDSARSYWDPLLNMVYLINSNMNQFGVMGFAGKNTSPADRYFGGHYGVGIQAASQGNLPNTVEANYADAGYHLQWNRASLAPHETWVIESTETWTPAGVLQVIAPPSQTTAPDSTVSYLFKLQNFQAVDDQFEVQAVSAHGYQTGIREGAIIDAAKDGAIKNVTVDVVIPPGAAGSDTITLNAVSKSDSAIKNSASVTTIIDQNIPVITKVTPLPAQVSKGIPQIVTVEINTANAPDGAKVQVELLDANKSSLPQTVTGEDVIAVNQAAVPLSIPGELEWGDYYIQVKVEGINGVHSNASLKVVDEVNADLRQLSIAEGVLSPVFAREITEYEASVSHDVYHVTVTADVYDSRSTLFINGALVQSGTSSAPIPVKVGQNAIKVEVLAHDGITRKAYTILVRSAPSHEAKLLHMAVAPSRLKPHFSSEITEYSMQVDYSIEQLSVTDLVYSPSASLTVTGATYQPLTNGYIAPLQVGKNMILLMVTAQDGSTQTMYRLEVIRKQKESGGYPGPILELPNQEEPKPVVIEHESYIRGYKDGTFRPEKGITRAELASVLWRLIKEDLGHASLKQQASFMDVPSHHWAYEAIEELKARGIMKGMDKNYFEPDRPLSRAEFAVTAARWMKLASSGEAAYPDVKGHWAAKEIAALAEAGAMEGYDNGAFRPNANVSRAEILKMLNRLIKRGPLLEVAEPTWTDVPTSYWAFGDIEEASRTHKAQIAPQAGERFIP</sequence>
<dbReference type="InterPro" id="IPR001119">
    <property type="entry name" value="SLH_dom"/>
</dbReference>
<dbReference type="Pfam" id="PF12733">
    <property type="entry name" value="Cadherin-like"/>
    <property type="match status" value="2"/>
</dbReference>
<dbReference type="Proteomes" id="UP000193834">
    <property type="component" value="Unassembled WGS sequence"/>
</dbReference>
<dbReference type="STRING" id="1852522.SAMN06295960_2348"/>
<accession>A0A1X7KES7</accession>
<name>A0A1X7KES7_9BACL</name>